<dbReference type="InterPro" id="IPR001387">
    <property type="entry name" value="Cro/C1-type_HTH"/>
</dbReference>
<protein>
    <submittedName>
        <fullName evidence="2">Predicted transcriptional regulator</fullName>
    </submittedName>
</protein>
<gene>
    <name evidence="2" type="ordered locus">Mspyr1_37980</name>
</gene>
<feature type="domain" description="HTH cro/C1-type" evidence="1">
    <location>
        <begin position="13"/>
        <end position="68"/>
    </location>
</feature>
<dbReference type="SMART" id="SM00530">
    <property type="entry name" value="HTH_XRE"/>
    <property type="match status" value="1"/>
</dbReference>
<dbReference type="HOGENOM" id="CLU_1765444_0_0_11"/>
<dbReference type="KEGG" id="msp:Mspyr1_37980"/>
<dbReference type="CDD" id="cd00093">
    <property type="entry name" value="HTH_XRE"/>
    <property type="match status" value="1"/>
</dbReference>
<evidence type="ECO:0000313" key="3">
    <source>
        <dbReference type="Proteomes" id="UP000008916"/>
    </source>
</evidence>
<dbReference type="SUPFAM" id="SSF47413">
    <property type="entry name" value="lambda repressor-like DNA-binding domains"/>
    <property type="match status" value="1"/>
</dbReference>
<evidence type="ECO:0000259" key="1">
    <source>
        <dbReference type="PROSITE" id="PS50943"/>
    </source>
</evidence>
<dbReference type="Pfam" id="PF13560">
    <property type="entry name" value="HTH_31"/>
    <property type="match status" value="1"/>
</dbReference>
<dbReference type="GO" id="GO:0003677">
    <property type="term" value="F:DNA binding"/>
    <property type="evidence" value="ECO:0007669"/>
    <property type="project" value="InterPro"/>
</dbReference>
<reference evidence="2 3" key="1">
    <citation type="journal article" date="2011" name="Stand. Genomic Sci.">
        <title>Complete genome sequence of Mycobacterium sp. strain (Spyr1) and reclassification to Mycobacterium gilvum Spyr1.</title>
        <authorList>
            <person name="Kallimanis A."/>
            <person name="Karabika E."/>
            <person name="Mavromatis K."/>
            <person name="Lapidus A."/>
            <person name="Labutti K.M."/>
            <person name="Liolios K."/>
            <person name="Ivanova N."/>
            <person name="Goodwin L."/>
            <person name="Woyke T."/>
            <person name="Velentzas A.D."/>
            <person name="Perisynakis A."/>
            <person name="Ouzounis C.C."/>
            <person name="Kyrpides N.C."/>
            <person name="Koukkou A.I."/>
            <person name="Drainas C."/>
        </authorList>
    </citation>
    <scope>NUCLEOTIDE SEQUENCE [LARGE SCALE GENOMIC DNA]</scope>
    <source>
        <strain evidence="3">DSM 45189 / LMG 24558 / Spyr1</strain>
    </source>
</reference>
<organism evidence="2 3">
    <name type="scientific">Mycolicibacterium gilvum (strain DSM 45189 / LMG 24558 / Spyr1)</name>
    <name type="common">Mycobacterium gilvum</name>
    <dbReference type="NCBI Taxonomy" id="278137"/>
    <lineage>
        <taxon>Bacteria</taxon>
        <taxon>Bacillati</taxon>
        <taxon>Actinomycetota</taxon>
        <taxon>Actinomycetes</taxon>
        <taxon>Mycobacteriales</taxon>
        <taxon>Mycobacteriaceae</taxon>
        <taxon>Mycolicibacterium</taxon>
    </lineage>
</organism>
<dbReference type="Proteomes" id="UP000008916">
    <property type="component" value="Chromosome"/>
</dbReference>
<keyword evidence="3" id="KW-1185">Reference proteome</keyword>
<name>E6TLB1_MYCSR</name>
<accession>E6TLB1</accession>
<dbReference type="PROSITE" id="PS50943">
    <property type="entry name" value="HTH_CROC1"/>
    <property type="match status" value="1"/>
</dbReference>
<dbReference type="Gene3D" id="1.10.260.40">
    <property type="entry name" value="lambda repressor-like DNA-binding domains"/>
    <property type="match status" value="1"/>
</dbReference>
<evidence type="ECO:0000313" key="2">
    <source>
        <dbReference type="EMBL" id="ADU00396.1"/>
    </source>
</evidence>
<dbReference type="EMBL" id="CP002385">
    <property type="protein sequence ID" value="ADU00396.1"/>
    <property type="molecule type" value="Genomic_DNA"/>
</dbReference>
<dbReference type="AlphaFoldDB" id="E6TLB1"/>
<dbReference type="InterPro" id="IPR010982">
    <property type="entry name" value="Lambda_DNA-bd_dom_sf"/>
</dbReference>
<sequence length="150" mass="16736">MTPDQTVKLINLLKARRSELHLSVNEVARRADVDPGTAWRIEQGQIGKPRAESLIAIGSVLGISAMDLFATVGWLTADELPSLGAYLDAKYPNLPEPVSKHIEHHVEQILHAYSHSTGDRHHTDTPSTCPWCTDHQRHPSHQPKEQPHEP</sequence>
<proteinExistence type="predicted"/>